<dbReference type="HAMAP" id="MF_00151">
    <property type="entry name" value="PPAT_bact"/>
    <property type="match status" value="1"/>
</dbReference>
<feature type="binding site" evidence="9">
    <location>
        <position position="73"/>
    </location>
    <ligand>
        <name>substrate</name>
    </ligand>
</feature>
<evidence type="ECO:0000256" key="6">
    <source>
        <dbReference type="ARBA" id="ARBA00022842"/>
    </source>
</evidence>
<evidence type="ECO:0000256" key="1">
    <source>
        <dbReference type="ARBA" id="ARBA00022490"/>
    </source>
</evidence>
<feature type="binding site" evidence="9">
    <location>
        <position position="9"/>
    </location>
    <ligand>
        <name>substrate</name>
    </ligand>
</feature>
<feature type="binding site" evidence="9">
    <location>
        <position position="87"/>
    </location>
    <ligand>
        <name>substrate</name>
    </ligand>
</feature>
<dbReference type="Proteomes" id="UP000657006">
    <property type="component" value="Unassembled WGS sequence"/>
</dbReference>
<evidence type="ECO:0000256" key="7">
    <source>
        <dbReference type="ARBA" id="ARBA00022993"/>
    </source>
</evidence>
<keyword evidence="12" id="KW-1185">Reference proteome</keyword>
<dbReference type="PANTHER" id="PTHR21342">
    <property type="entry name" value="PHOSPHOPANTETHEINE ADENYLYLTRANSFERASE"/>
    <property type="match status" value="1"/>
</dbReference>
<dbReference type="Gene3D" id="3.40.50.620">
    <property type="entry name" value="HUPs"/>
    <property type="match status" value="1"/>
</dbReference>
<comment type="function">
    <text evidence="9">Reversibly transfers an adenylyl group from ATP to 4'-phosphopantetheine, yielding dephospho-CoA (dPCoA) and pyrophosphate.</text>
</comment>
<feature type="domain" description="Cytidyltransferase-like" evidence="10">
    <location>
        <begin position="5"/>
        <end position="133"/>
    </location>
</feature>
<protein>
    <recommendedName>
        <fullName evidence="9">Phosphopantetheine adenylyltransferase</fullName>
        <ecNumber evidence="9">2.7.7.3</ecNumber>
    </recommendedName>
    <alternativeName>
        <fullName evidence="9">Dephospho-CoA pyrophosphorylase</fullName>
    </alternativeName>
    <alternativeName>
        <fullName evidence="9">Pantetheine-phosphate adenylyltransferase</fullName>
        <shortName evidence="9">PPAT</shortName>
    </alternativeName>
</protein>
<name>A0A926DSF9_9FIRM</name>
<dbReference type="PRINTS" id="PR01020">
    <property type="entry name" value="LPSBIOSNTHSS"/>
</dbReference>
<dbReference type="SUPFAM" id="SSF52374">
    <property type="entry name" value="Nucleotidylyl transferase"/>
    <property type="match status" value="1"/>
</dbReference>
<dbReference type="CDD" id="cd02163">
    <property type="entry name" value="PPAT"/>
    <property type="match status" value="1"/>
</dbReference>
<evidence type="ECO:0000256" key="3">
    <source>
        <dbReference type="ARBA" id="ARBA00022695"/>
    </source>
</evidence>
<feature type="binding site" evidence="9">
    <location>
        <begin position="88"/>
        <end position="90"/>
    </location>
    <ligand>
        <name>ATP</name>
        <dbReference type="ChEBI" id="CHEBI:30616"/>
    </ligand>
</feature>
<accession>A0A926DSF9</accession>
<evidence type="ECO:0000259" key="10">
    <source>
        <dbReference type="Pfam" id="PF01467"/>
    </source>
</evidence>
<keyword evidence="6 9" id="KW-0460">Magnesium</keyword>
<feature type="site" description="Transition state stabilizer" evidence="9">
    <location>
        <position position="17"/>
    </location>
</feature>
<comment type="pathway">
    <text evidence="9">Cofactor biosynthesis; coenzyme A biosynthesis; CoA from (R)-pantothenate: step 4/5.</text>
</comment>
<evidence type="ECO:0000256" key="4">
    <source>
        <dbReference type="ARBA" id="ARBA00022741"/>
    </source>
</evidence>
<comment type="catalytic activity">
    <reaction evidence="8 9">
        <text>(R)-4'-phosphopantetheine + ATP + H(+) = 3'-dephospho-CoA + diphosphate</text>
        <dbReference type="Rhea" id="RHEA:19801"/>
        <dbReference type="ChEBI" id="CHEBI:15378"/>
        <dbReference type="ChEBI" id="CHEBI:30616"/>
        <dbReference type="ChEBI" id="CHEBI:33019"/>
        <dbReference type="ChEBI" id="CHEBI:57328"/>
        <dbReference type="ChEBI" id="CHEBI:61723"/>
        <dbReference type="EC" id="2.7.7.3"/>
    </reaction>
</comment>
<comment type="subcellular location">
    <subcellularLocation>
        <location evidence="9">Cytoplasm</location>
    </subcellularLocation>
</comment>
<feature type="binding site" evidence="9">
    <location>
        <begin position="9"/>
        <end position="10"/>
    </location>
    <ligand>
        <name>ATP</name>
        <dbReference type="ChEBI" id="CHEBI:30616"/>
    </ligand>
</feature>
<feature type="binding site" evidence="9">
    <location>
        <position position="17"/>
    </location>
    <ligand>
        <name>ATP</name>
        <dbReference type="ChEBI" id="CHEBI:30616"/>
    </ligand>
</feature>
<organism evidence="11 12">
    <name type="scientific">Bianquea renquensis</name>
    <dbReference type="NCBI Taxonomy" id="2763661"/>
    <lineage>
        <taxon>Bacteria</taxon>
        <taxon>Bacillati</taxon>
        <taxon>Bacillota</taxon>
        <taxon>Clostridia</taxon>
        <taxon>Eubacteriales</taxon>
        <taxon>Bianqueaceae</taxon>
        <taxon>Bianquea</taxon>
    </lineage>
</organism>
<dbReference type="InterPro" id="IPR004821">
    <property type="entry name" value="Cyt_trans-like"/>
</dbReference>
<dbReference type="Pfam" id="PF01467">
    <property type="entry name" value="CTP_transf_like"/>
    <property type="match status" value="1"/>
</dbReference>
<feature type="binding site" evidence="9">
    <location>
        <position position="41"/>
    </location>
    <ligand>
        <name>substrate</name>
    </ligand>
</feature>
<keyword evidence="1 9" id="KW-0963">Cytoplasm</keyword>
<reference evidence="11" key="1">
    <citation type="submission" date="2020-08" db="EMBL/GenBank/DDBJ databases">
        <title>Genome public.</title>
        <authorList>
            <person name="Liu C."/>
            <person name="Sun Q."/>
        </authorList>
    </citation>
    <scope>NUCLEOTIDE SEQUENCE</scope>
    <source>
        <strain evidence="11">NSJ-32</strain>
    </source>
</reference>
<dbReference type="GO" id="GO:0005524">
    <property type="term" value="F:ATP binding"/>
    <property type="evidence" value="ECO:0007669"/>
    <property type="project" value="UniProtKB-KW"/>
</dbReference>
<keyword evidence="7 9" id="KW-0173">Coenzyme A biosynthesis</keyword>
<dbReference type="GO" id="GO:0005737">
    <property type="term" value="C:cytoplasm"/>
    <property type="evidence" value="ECO:0007669"/>
    <property type="project" value="UniProtKB-SubCell"/>
</dbReference>
<keyword evidence="5 9" id="KW-0067">ATP-binding</keyword>
<comment type="cofactor">
    <cofactor evidence="9">
        <name>Mg(2+)</name>
        <dbReference type="ChEBI" id="CHEBI:18420"/>
    </cofactor>
</comment>
<evidence type="ECO:0000313" key="11">
    <source>
        <dbReference type="EMBL" id="MBC8543766.1"/>
    </source>
</evidence>
<keyword evidence="2 9" id="KW-0808">Transferase</keyword>
<evidence type="ECO:0000256" key="8">
    <source>
        <dbReference type="ARBA" id="ARBA00029346"/>
    </source>
</evidence>
<dbReference type="RefSeq" id="WP_177715602.1">
    <property type="nucleotide sequence ID" value="NZ_JACRSQ010000012.1"/>
</dbReference>
<dbReference type="GO" id="GO:0004595">
    <property type="term" value="F:pantetheine-phosphate adenylyltransferase activity"/>
    <property type="evidence" value="ECO:0007669"/>
    <property type="project" value="UniProtKB-UniRule"/>
</dbReference>
<sequence>MRIGVYPGSFDPMTNGHLDIIERGAEVVDKLIVGVLVNSTKHPMFNLDERIRILTAGTGHLANVEILPFHGLLVDFLREQDAKLVFRGLRAVSDFEYELQMAQANRNLYPEMETLFLCTNVQYSFISSTIVKDILRHGGSIQHFVPESAIKIIDDIRRNQDGPADGN</sequence>
<comment type="caution">
    <text evidence="11">The sequence shown here is derived from an EMBL/GenBank/DDBJ whole genome shotgun (WGS) entry which is preliminary data.</text>
</comment>
<dbReference type="NCBIfam" id="TIGR00125">
    <property type="entry name" value="cyt_tran_rel"/>
    <property type="match status" value="1"/>
</dbReference>
<dbReference type="InterPro" id="IPR001980">
    <property type="entry name" value="PPAT"/>
</dbReference>
<evidence type="ECO:0000313" key="12">
    <source>
        <dbReference type="Proteomes" id="UP000657006"/>
    </source>
</evidence>
<dbReference type="GO" id="GO:0015937">
    <property type="term" value="P:coenzyme A biosynthetic process"/>
    <property type="evidence" value="ECO:0007669"/>
    <property type="project" value="UniProtKB-UniRule"/>
</dbReference>
<feature type="binding site" evidence="9">
    <location>
        <position position="98"/>
    </location>
    <ligand>
        <name>ATP</name>
        <dbReference type="ChEBI" id="CHEBI:30616"/>
    </ligand>
</feature>
<comment type="similarity">
    <text evidence="9">Belongs to the bacterial CoaD family.</text>
</comment>
<comment type="subunit">
    <text evidence="9">Homohexamer.</text>
</comment>
<dbReference type="AlphaFoldDB" id="A0A926DSF9"/>
<keyword evidence="4 9" id="KW-0547">Nucleotide-binding</keyword>
<dbReference type="NCBIfam" id="TIGR01510">
    <property type="entry name" value="coaD_prev_kdtB"/>
    <property type="match status" value="1"/>
</dbReference>
<keyword evidence="3 9" id="KW-0548">Nucleotidyltransferase</keyword>
<proteinExistence type="inferred from homology"/>
<gene>
    <name evidence="9 11" type="primary">coaD</name>
    <name evidence="11" type="ORF">H8730_09425</name>
</gene>
<dbReference type="EMBL" id="JACRSQ010000012">
    <property type="protein sequence ID" value="MBC8543766.1"/>
    <property type="molecule type" value="Genomic_DNA"/>
</dbReference>
<dbReference type="PANTHER" id="PTHR21342:SF1">
    <property type="entry name" value="PHOSPHOPANTETHEINE ADENYLYLTRANSFERASE"/>
    <property type="match status" value="1"/>
</dbReference>
<dbReference type="InterPro" id="IPR014729">
    <property type="entry name" value="Rossmann-like_a/b/a_fold"/>
</dbReference>
<dbReference type="EC" id="2.7.7.3" evidence="9"/>
<evidence type="ECO:0000256" key="2">
    <source>
        <dbReference type="ARBA" id="ARBA00022679"/>
    </source>
</evidence>
<evidence type="ECO:0000256" key="5">
    <source>
        <dbReference type="ARBA" id="ARBA00022840"/>
    </source>
</evidence>
<evidence type="ECO:0000256" key="9">
    <source>
        <dbReference type="HAMAP-Rule" id="MF_00151"/>
    </source>
</evidence>
<feature type="binding site" evidence="9">
    <location>
        <begin position="123"/>
        <end position="129"/>
    </location>
    <ligand>
        <name>ATP</name>
        <dbReference type="ChEBI" id="CHEBI:30616"/>
    </ligand>
</feature>